<dbReference type="InterPro" id="IPR020449">
    <property type="entry name" value="Tscrpt_reg_AraC-type_HTH"/>
</dbReference>
<name>A0A7W5CDU7_9BACL</name>
<gene>
    <name evidence="12" type="ORF">FHS16_005523</name>
</gene>
<dbReference type="SUPFAM" id="SSF46689">
    <property type="entry name" value="Homeodomain-like"/>
    <property type="match status" value="2"/>
</dbReference>
<reference evidence="12 13" key="1">
    <citation type="submission" date="2020-08" db="EMBL/GenBank/DDBJ databases">
        <title>Genomic Encyclopedia of Type Strains, Phase III (KMG-III): the genomes of soil and plant-associated and newly described type strains.</title>
        <authorList>
            <person name="Whitman W."/>
        </authorList>
    </citation>
    <scope>NUCLEOTIDE SEQUENCE [LARGE SCALE GENOMIC DNA]</scope>
    <source>
        <strain evidence="12 13">CECT 8234</strain>
    </source>
</reference>
<evidence type="ECO:0000256" key="8">
    <source>
        <dbReference type="PROSITE-ProRule" id="PRU00169"/>
    </source>
</evidence>
<dbReference type="AlphaFoldDB" id="A0A7W5CDU7"/>
<evidence type="ECO:0000256" key="7">
    <source>
        <dbReference type="ARBA" id="ARBA00023163"/>
    </source>
</evidence>
<keyword evidence="5" id="KW-0805">Transcription regulation</keyword>
<keyword evidence="4" id="KW-0902">Two-component regulatory system</keyword>
<sequence length="530" mass="60263">MKILIVDDEPRHRRGMLNLILSFRPEDKILVAKDGVIALELIRSEKPDMVLTDIRMPNMDGLEFLKLLQGESHKPKVVMVTAYNLFEYAQAAIHHGAYDYVLKPVDSDQVEKLLRRIEAELDMESQQHSESEALKQKLNLTLSAYRNRLLVKWLNGDLTPDELAEMDQIEGLNGKGIIVFTEIAVDPDKRRSFDSDAFLSSLKQCWSNVGEAFSFSPNTLADSFVRAITIILTPEGLTAIQRADIRTHAERLEARWIMYGQISHGIGTKCQSMQAEGAMAYRYAQTARSYSFYDCWNGVVFYDELLSPNELLSMDTEKLYKLLQSGDLDAAKEQCKVAFNNLASNGHTNPALIKESAVLTLIKLKSRSRNLVDQQIGSVLSNSAAIEVPACQSFEEILELLELRLRDVYSAIQPSQSEKDVILAEDCLRWIEEHVQEELTLERAADRFFFNPSYFSTWIKQQTGRTFSDHLVEARMRKAQSLLNANRKIYEVASACGYSDTKYFCRVFKKHHGMSPASYKHTTSQRSDMG</sequence>
<evidence type="ECO:0000313" key="13">
    <source>
        <dbReference type="Proteomes" id="UP000518605"/>
    </source>
</evidence>
<dbReference type="GO" id="GO:0005737">
    <property type="term" value="C:cytoplasm"/>
    <property type="evidence" value="ECO:0007669"/>
    <property type="project" value="UniProtKB-SubCell"/>
</dbReference>
<keyword evidence="3 8" id="KW-0597">Phosphoprotein</keyword>
<dbReference type="InterPro" id="IPR018062">
    <property type="entry name" value="HTH_AraC-typ_CS"/>
</dbReference>
<evidence type="ECO:0000256" key="5">
    <source>
        <dbReference type="ARBA" id="ARBA00023015"/>
    </source>
</evidence>
<dbReference type="PROSITE" id="PS01124">
    <property type="entry name" value="HTH_ARAC_FAMILY_2"/>
    <property type="match status" value="1"/>
</dbReference>
<dbReference type="GO" id="GO:0003700">
    <property type="term" value="F:DNA-binding transcription factor activity"/>
    <property type="evidence" value="ECO:0007669"/>
    <property type="project" value="InterPro"/>
</dbReference>
<keyword evidence="2" id="KW-0963">Cytoplasm</keyword>
<dbReference type="EMBL" id="JACHXW010000024">
    <property type="protein sequence ID" value="MBB3155415.1"/>
    <property type="molecule type" value="Genomic_DNA"/>
</dbReference>
<dbReference type="CDD" id="cd17536">
    <property type="entry name" value="REC_YesN-like"/>
    <property type="match status" value="1"/>
</dbReference>
<keyword evidence="9" id="KW-0175">Coiled coil</keyword>
<dbReference type="Proteomes" id="UP000518605">
    <property type="component" value="Unassembled WGS sequence"/>
</dbReference>
<dbReference type="PRINTS" id="PR00032">
    <property type="entry name" value="HTHARAC"/>
</dbReference>
<dbReference type="Pfam" id="PF12833">
    <property type="entry name" value="HTH_18"/>
    <property type="match status" value="1"/>
</dbReference>
<dbReference type="InterPro" id="IPR011006">
    <property type="entry name" value="CheY-like_superfamily"/>
</dbReference>
<keyword evidence="7" id="KW-0804">Transcription</keyword>
<dbReference type="PANTHER" id="PTHR42713:SF3">
    <property type="entry name" value="TRANSCRIPTIONAL REGULATORY PROTEIN HPTR"/>
    <property type="match status" value="1"/>
</dbReference>
<dbReference type="PROSITE" id="PS00041">
    <property type="entry name" value="HTH_ARAC_FAMILY_1"/>
    <property type="match status" value="1"/>
</dbReference>
<dbReference type="SMART" id="SM00342">
    <property type="entry name" value="HTH_ARAC"/>
    <property type="match status" value="1"/>
</dbReference>
<feature type="modified residue" description="4-aspartylphosphate" evidence="8">
    <location>
        <position position="53"/>
    </location>
</feature>
<dbReference type="PROSITE" id="PS50110">
    <property type="entry name" value="RESPONSE_REGULATORY"/>
    <property type="match status" value="1"/>
</dbReference>
<evidence type="ECO:0000256" key="1">
    <source>
        <dbReference type="ARBA" id="ARBA00004496"/>
    </source>
</evidence>
<keyword evidence="6" id="KW-0238">DNA-binding</keyword>
<evidence type="ECO:0000259" key="11">
    <source>
        <dbReference type="PROSITE" id="PS50110"/>
    </source>
</evidence>
<dbReference type="SUPFAM" id="SSF52172">
    <property type="entry name" value="CheY-like"/>
    <property type="match status" value="1"/>
</dbReference>
<dbReference type="SMART" id="SM00448">
    <property type="entry name" value="REC"/>
    <property type="match status" value="1"/>
</dbReference>
<feature type="domain" description="HTH araC/xylS-type" evidence="10">
    <location>
        <begin position="425"/>
        <end position="522"/>
    </location>
</feature>
<dbReference type="Pfam" id="PF00072">
    <property type="entry name" value="Response_reg"/>
    <property type="match status" value="1"/>
</dbReference>
<comment type="subcellular location">
    <subcellularLocation>
        <location evidence="1">Cytoplasm</location>
    </subcellularLocation>
</comment>
<accession>A0A7W5CDU7</accession>
<dbReference type="InterPro" id="IPR018060">
    <property type="entry name" value="HTH_AraC"/>
</dbReference>
<dbReference type="InterPro" id="IPR001789">
    <property type="entry name" value="Sig_transdc_resp-reg_receiver"/>
</dbReference>
<evidence type="ECO:0000313" key="12">
    <source>
        <dbReference type="EMBL" id="MBB3155415.1"/>
    </source>
</evidence>
<dbReference type="GO" id="GO:0043565">
    <property type="term" value="F:sequence-specific DNA binding"/>
    <property type="evidence" value="ECO:0007669"/>
    <property type="project" value="InterPro"/>
</dbReference>
<dbReference type="InterPro" id="IPR009057">
    <property type="entry name" value="Homeodomain-like_sf"/>
</dbReference>
<dbReference type="RefSeq" id="WP_183570070.1">
    <property type="nucleotide sequence ID" value="NZ_CBCSLB010000023.1"/>
</dbReference>
<protein>
    <submittedName>
        <fullName evidence="12">Two-component system response regulator YesN</fullName>
    </submittedName>
</protein>
<evidence type="ECO:0000256" key="4">
    <source>
        <dbReference type="ARBA" id="ARBA00023012"/>
    </source>
</evidence>
<dbReference type="Gene3D" id="3.40.50.2300">
    <property type="match status" value="1"/>
</dbReference>
<dbReference type="InterPro" id="IPR051552">
    <property type="entry name" value="HptR"/>
</dbReference>
<feature type="coiled-coil region" evidence="9">
    <location>
        <begin position="107"/>
        <end position="134"/>
    </location>
</feature>
<dbReference type="PANTHER" id="PTHR42713">
    <property type="entry name" value="HISTIDINE KINASE-RELATED"/>
    <property type="match status" value="1"/>
</dbReference>
<evidence type="ECO:0000256" key="6">
    <source>
        <dbReference type="ARBA" id="ARBA00023125"/>
    </source>
</evidence>
<feature type="domain" description="Response regulatory" evidence="11">
    <location>
        <begin position="2"/>
        <end position="118"/>
    </location>
</feature>
<proteinExistence type="predicted"/>
<dbReference type="GO" id="GO:0000160">
    <property type="term" value="P:phosphorelay signal transduction system"/>
    <property type="evidence" value="ECO:0007669"/>
    <property type="project" value="UniProtKB-KW"/>
</dbReference>
<dbReference type="Gene3D" id="1.10.10.60">
    <property type="entry name" value="Homeodomain-like"/>
    <property type="match status" value="2"/>
</dbReference>
<keyword evidence="13" id="KW-1185">Reference proteome</keyword>
<evidence type="ECO:0000256" key="9">
    <source>
        <dbReference type="SAM" id="Coils"/>
    </source>
</evidence>
<evidence type="ECO:0000256" key="3">
    <source>
        <dbReference type="ARBA" id="ARBA00022553"/>
    </source>
</evidence>
<comment type="caution">
    <text evidence="12">The sequence shown here is derived from an EMBL/GenBank/DDBJ whole genome shotgun (WGS) entry which is preliminary data.</text>
</comment>
<evidence type="ECO:0000256" key="2">
    <source>
        <dbReference type="ARBA" id="ARBA00022490"/>
    </source>
</evidence>
<evidence type="ECO:0000259" key="10">
    <source>
        <dbReference type="PROSITE" id="PS01124"/>
    </source>
</evidence>
<organism evidence="12 13">
    <name type="scientific">Paenibacillus endophyticus</name>
    <dbReference type="NCBI Taxonomy" id="1294268"/>
    <lineage>
        <taxon>Bacteria</taxon>
        <taxon>Bacillati</taxon>
        <taxon>Bacillota</taxon>
        <taxon>Bacilli</taxon>
        <taxon>Bacillales</taxon>
        <taxon>Paenibacillaceae</taxon>
        <taxon>Paenibacillus</taxon>
    </lineage>
</organism>